<dbReference type="PANTHER" id="PTHR45947">
    <property type="entry name" value="SULFOQUINOVOSYL TRANSFERASE SQD2"/>
    <property type="match status" value="1"/>
</dbReference>
<dbReference type="AlphaFoldDB" id="B1YCB9"/>
<dbReference type="RefSeq" id="WP_012349852.1">
    <property type="nucleotide sequence ID" value="NC_010525.1"/>
</dbReference>
<evidence type="ECO:0000259" key="2">
    <source>
        <dbReference type="Pfam" id="PF13439"/>
    </source>
</evidence>
<dbReference type="Pfam" id="PF00534">
    <property type="entry name" value="Glycos_transf_1"/>
    <property type="match status" value="1"/>
</dbReference>
<keyword evidence="3" id="KW-0808">Transferase</keyword>
<dbReference type="HOGENOM" id="CLU_009583_2_2_2"/>
<feature type="domain" description="Glycosyl transferase family 1" evidence="1">
    <location>
        <begin position="182"/>
        <end position="333"/>
    </location>
</feature>
<dbReference type="KEGG" id="tne:Tneu_0485"/>
<dbReference type="eggNOG" id="arCOG01403">
    <property type="taxonomic scope" value="Archaea"/>
</dbReference>
<dbReference type="CAZy" id="GT4">
    <property type="family name" value="Glycosyltransferase Family 4"/>
</dbReference>
<accession>B1YCB9</accession>
<dbReference type="EMBL" id="CP001014">
    <property type="protein sequence ID" value="ACB39432.1"/>
    <property type="molecule type" value="Genomic_DNA"/>
</dbReference>
<reference evidence="3" key="1">
    <citation type="submission" date="2008-03" db="EMBL/GenBank/DDBJ databases">
        <title>Complete sequence of Thermoproteus neutrophilus V24Sta.</title>
        <authorList>
            <consortium name="US DOE Joint Genome Institute"/>
            <person name="Copeland A."/>
            <person name="Lucas S."/>
            <person name="Lapidus A."/>
            <person name="Glavina del Rio T."/>
            <person name="Dalin E."/>
            <person name="Tice H."/>
            <person name="Bruce D."/>
            <person name="Goodwin L."/>
            <person name="Pitluck S."/>
            <person name="Sims D."/>
            <person name="Brettin T."/>
            <person name="Detter J.C."/>
            <person name="Han C."/>
            <person name="Kuske C.R."/>
            <person name="Schmutz J."/>
            <person name="Larimer F."/>
            <person name="Land M."/>
            <person name="Hauser L."/>
            <person name="Kyrpides N."/>
            <person name="Mikhailova N."/>
            <person name="Biddle J.F."/>
            <person name="Zhang Z."/>
            <person name="Fitz-Gibbon S.T."/>
            <person name="Lowe T.M."/>
            <person name="Saltikov C."/>
            <person name="House C.H."/>
            <person name="Richardson P."/>
        </authorList>
    </citation>
    <scope>NUCLEOTIDE SEQUENCE [LARGE SCALE GENOMIC DNA]</scope>
    <source>
        <strain evidence="3">V24Sta</strain>
    </source>
</reference>
<evidence type="ECO:0000313" key="3">
    <source>
        <dbReference type="EMBL" id="ACB39432.1"/>
    </source>
</evidence>
<evidence type="ECO:0000259" key="1">
    <source>
        <dbReference type="Pfam" id="PF00534"/>
    </source>
</evidence>
<dbReference type="OrthoDB" id="29298at2157"/>
<organism evidence="3 4">
    <name type="scientific">Pyrobaculum neutrophilum (strain DSM 2338 / JCM 9278 / NBRC 100436 / V24Sta)</name>
    <name type="common">Thermoproteus neutrophilus</name>
    <dbReference type="NCBI Taxonomy" id="444157"/>
    <lineage>
        <taxon>Archaea</taxon>
        <taxon>Thermoproteota</taxon>
        <taxon>Thermoprotei</taxon>
        <taxon>Thermoproteales</taxon>
        <taxon>Thermoproteaceae</taxon>
        <taxon>Pyrobaculum</taxon>
    </lineage>
</organism>
<dbReference type="Gene3D" id="3.40.50.2000">
    <property type="entry name" value="Glycogen Phosphorylase B"/>
    <property type="match status" value="2"/>
</dbReference>
<dbReference type="Pfam" id="PF13439">
    <property type="entry name" value="Glyco_transf_4"/>
    <property type="match status" value="1"/>
</dbReference>
<name>B1YCB9_PYRNV</name>
<keyword evidence="4" id="KW-1185">Reference proteome</keyword>
<dbReference type="CDD" id="cd03801">
    <property type="entry name" value="GT4_PimA-like"/>
    <property type="match status" value="1"/>
</dbReference>
<protein>
    <submittedName>
        <fullName evidence="3">Glycosyl transferase group 1</fullName>
    </submittedName>
</protein>
<gene>
    <name evidence="3" type="ordered locus">Tneu_0485</name>
</gene>
<dbReference type="SUPFAM" id="SSF53756">
    <property type="entry name" value="UDP-Glycosyltransferase/glycogen phosphorylase"/>
    <property type="match status" value="1"/>
</dbReference>
<proteinExistence type="predicted"/>
<dbReference type="InterPro" id="IPR028098">
    <property type="entry name" value="Glyco_trans_4-like_N"/>
</dbReference>
<evidence type="ECO:0000313" key="4">
    <source>
        <dbReference type="Proteomes" id="UP000001694"/>
    </source>
</evidence>
<dbReference type="InterPro" id="IPR050194">
    <property type="entry name" value="Glycosyltransferase_grp1"/>
</dbReference>
<dbReference type="STRING" id="444157.Tneu_0485"/>
<dbReference type="Proteomes" id="UP000001694">
    <property type="component" value="Chromosome"/>
</dbReference>
<dbReference type="GeneID" id="6165943"/>
<feature type="domain" description="Glycosyltransferase subfamily 4-like N-terminal" evidence="2">
    <location>
        <begin position="15"/>
        <end position="178"/>
    </location>
</feature>
<dbReference type="InterPro" id="IPR001296">
    <property type="entry name" value="Glyco_trans_1"/>
</dbReference>
<sequence>MKIAYFTNYITYHTGGPRFLMQIAEGMAQRGHEVAVITGATYDRTPPNIKVVDLRIYRGGLLPYMQPLNVIRYLRKATSILRDMGDHYDVVHTDSHFPNLLPLLSPNKTPKVCSIYHFESPDVITGVAPRVGLPLVQLAETNSTCTAIHVLSRSVKRQVERLRLLRNPIYVIPPGIYAEKYRKYTRRPEEGLYLMVGRLEPRKHYDHAIAAFRIVKEVKPNYRLLIVGDGPQRAELEKLIKRLGLERTVHLLGRITEEEKLDLMSRAAALIHLGYPEGFGIAILEAIAMGTPVITYDIPPLNELAIPDVTGIVIPKDDVMTLAKTILEFDLQKYNESRLRNLAQRFDIENIIKQFEKLYYKLIEKI</sequence>
<dbReference type="GO" id="GO:0016757">
    <property type="term" value="F:glycosyltransferase activity"/>
    <property type="evidence" value="ECO:0007669"/>
    <property type="project" value="InterPro"/>
</dbReference>
<dbReference type="PANTHER" id="PTHR45947:SF3">
    <property type="entry name" value="SULFOQUINOVOSYL TRANSFERASE SQD2"/>
    <property type="match status" value="1"/>
</dbReference>